<protein>
    <recommendedName>
        <fullName evidence="7">Ribosome maturation factor RimP</fullName>
    </recommendedName>
</protein>
<dbReference type="GO" id="GO:0005829">
    <property type="term" value="C:cytosol"/>
    <property type="evidence" value="ECO:0007669"/>
    <property type="project" value="TreeGrafter"/>
</dbReference>
<reference evidence="5 6" key="1">
    <citation type="submission" date="2022-07" db="EMBL/GenBank/DDBJ databases">
        <title>Genome-wide signatures of adaptation to extreme environments.</title>
        <authorList>
            <person name="Cho C.H."/>
            <person name="Yoon H.S."/>
        </authorList>
    </citation>
    <scope>NUCLEOTIDE SEQUENCE [LARGE SCALE GENOMIC DNA]</scope>
    <source>
        <strain evidence="5 6">108.79 E11</strain>
    </source>
</reference>
<organism evidence="5 6">
    <name type="scientific">Galdieria yellowstonensis</name>
    <dbReference type="NCBI Taxonomy" id="3028027"/>
    <lineage>
        <taxon>Eukaryota</taxon>
        <taxon>Rhodophyta</taxon>
        <taxon>Bangiophyceae</taxon>
        <taxon>Galdieriales</taxon>
        <taxon>Galdieriaceae</taxon>
        <taxon>Galdieria</taxon>
    </lineage>
</organism>
<dbReference type="HAMAP" id="MF_01077">
    <property type="entry name" value="RimP"/>
    <property type="match status" value="1"/>
</dbReference>
<evidence type="ECO:0000313" key="6">
    <source>
        <dbReference type="Proteomes" id="UP001300502"/>
    </source>
</evidence>
<keyword evidence="6" id="KW-1185">Reference proteome</keyword>
<evidence type="ECO:0000256" key="2">
    <source>
        <dbReference type="ARBA" id="ARBA00022517"/>
    </source>
</evidence>
<dbReference type="GO" id="GO:0000028">
    <property type="term" value="P:ribosomal small subunit assembly"/>
    <property type="evidence" value="ECO:0007669"/>
    <property type="project" value="TreeGrafter"/>
</dbReference>
<comment type="caution">
    <text evidence="5">The sequence shown here is derived from an EMBL/GenBank/DDBJ whole genome shotgun (WGS) entry which is preliminary data.</text>
</comment>
<dbReference type="Gene3D" id="3.30.300.70">
    <property type="entry name" value="RimP-like superfamily, N-terminal"/>
    <property type="match status" value="1"/>
</dbReference>
<evidence type="ECO:0000256" key="1">
    <source>
        <dbReference type="ARBA" id="ARBA00022490"/>
    </source>
</evidence>
<dbReference type="SUPFAM" id="SSF75420">
    <property type="entry name" value="YhbC-like, N-terminal domain"/>
    <property type="match status" value="1"/>
</dbReference>
<evidence type="ECO:0000259" key="4">
    <source>
        <dbReference type="Pfam" id="PF17384"/>
    </source>
</evidence>
<dbReference type="InterPro" id="IPR003728">
    <property type="entry name" value="Ribosome_maturation_RimP"/>
</dbReference>
<dbReference type="Pfam" id="PF02576">
    <property type="entry name" value="RimP_N"/>
    <property type="match status" value="1"/>
</dbReference>
<dbReference type="GO" id="GO:0006412">
    <property type="term" value="P:translation"/>
    <property type="evidence" value="ECO:0007669"/>
    <property type="project" value="TreeGrafter"/>
</dbReference>
<keyword evidence="2" id="KW-0690">Ribosome biogenesis</keyword>
<dbReference type="PANTHER" id="PTHR33867">
    <property type="entry name" value="RIBOSOME MATURATION FACTOR RIMP"/>
    <property type="match status" value="1"/>
</dbReference>
<dbReference type="Proteomes" id="UP001300502">
    <property type="component" value="Unassembled WGS sequence"/>
</dbReference>
<dbReference type="InterPro" id="IPR028989">
    <property type="entry name" value="RimP_N"/>
</dbReference>
<dbReference type="AlphaFoldDB" id="A0AAV9I9L4"/>
<dbReference type="SUPFAM" id="SSF74942">
    <property type="entry name" value="YhbC-like, C-terminal domain"/>
    <property type="match status" value="1"/>
</dbReference>
<dbReference type="InterPro" id="IPR035956">
    <property type="entry name" value="RimP_N_sf"/>
</dbReference>
<evidence type="ECO:0000259" key="3">
    <source>
        <dbReference type="Pfam" id="PF02576"/>
    </source>
</evidence>
<keyword evidence="1" id="KW-0963">Cytoplasm</keyword>
<dbReference type="Gene3D" id="2.30.30.180">
    <property type="entry name" value="Ribosome maturation factor RimP, C-terminal domain"/>
    <property type="match status" value="1"/>
</dbReference>
<dbReference type="InterPro" id="IPR028998">
    <property type="entry name" value="RimP_C"/>
</dbReference>
<evidence type="ECO:0008006" key="7">
    <source>
        <dbReference type="Google" id="ProtNLM"/>
    </source>
</evidence>
<dbReference type="CDD" id="cd01734">
    <property type="entry name" value="YlxS_C"/>
    <property type="match status" value="1"/>
</dbReference>
<dbReference type="InterPro" id="IPR036847">
    <property type="entry name" value="RimP_C_sf"/>
</dbReference>
<name>A0AAV9I9L4_9RHOD</name>
<accession>A0AAV9I9L4</accession>
<sequence length="203" mass="22375">MQRNNCRHAFQLFLNYNLVKRSIRFYGCSSGPSCSETTGSSATKSFEVNQSEPIFITRVKELAEEAALDLSLTIQSVRWTGGKLVVYIGHADAERKPNVGDCSALSTSLGKLLDEEDVIPSSYQLEVSSPGLSEVLKTDKDFSVFRGFPVRITTSEEHKGKKEFVGKLAGHSLDAIRVNCNGKMTKIPRMLVKQVVLIESGKV</sequence>
<proteinExistence type="inferred from homology"/>
<dbReference type="PANTHER" id="PTHR33867:SF1">
    <property type="entry name" value="RIBOSOME MATURATION FACTOR RIMP"/>
    <property type="match status" value="1"/>
</dbReference>
<feature type="domain" description="Ribosome maturation factor RimP N-terminal" evidence="3">
    <location>
        <begin position="81"/>
        <end position="132"/>
    </location>
</feature>
<gene>
    <name evidence="5" type="ORF">GAYE_SCF00G1867</name>
</gene>
<feature type="domain" description="Ribosome maturation factor RimP C-terminal" evidence="4">
    <location>
        <begin position="136"/>
        <end position="197"/>
    </location>
</feature>
<dbReference type="EMBL" id="JANCYU010000020">
    <property type="protein sequence ID" value="KAK4523969.1"/>
    <property type="molecule type" value="Genomic_DNA"/>
</dbReference>
<dbReference type="Pfam" id="PF17384">
    <property type="entry name" value="DUF150_C"/>
    <property type="match status" value="1"/>
</dbReference>
<evidence type="ECO:0000313" key="5">
    <source>
        <dbReference type="EMBL" id="KAK4523969.1"/>
    </source>
</evidence>